<evidence type="ECO:0000313" key="6">
    <source>
        <dbReference type="EMBL" id="OYD17207.1"/>
    </source>
</evidence>
<comment type="similarity">
    <text evidence="1">Belongs to the peptidase S49 family.</text>
</comment>
<keyword evidence="4" id="KW-0720">Serine protease</keyword>
<evidence type="ECO:0000256" key="1">
    <source>
        <dbReference type="ARBA" id="ARBA00008683"/>
    </source>
</evidence>
<dbReference type="InterPro" id="IPR029045">
    <property type="entry name" value="ClpP/crotonase-like_dom_sf"/>
</dbReference>
<proteinExistence type="inferred from homology"/>
<dbReference type="Proteomes" id="UP000215559">
    <property type="component" value="Unassembled WGS sequence"/>
</dbReference>
<evidence type="ECO:0000313" key="7">
    <source>
        <dbReference type="Proteomes" id="UP000215559"/>
    </source>
</evidence>
<dbReference type="EMBL" id="NOZP01000015">
    <property type="protein sequence ID" value="OYD17207.1"/>
    <property type="molecule type" value="Genomic_DNA"/>
</dbReference>
<dbReference type="SUPFAM" id="SSF52096">
    <property type="entry name" value="ClpP/crotonase"/>
    <property type="match status" value="1"/>
</dbReference>
<sequence>MSRAILAVMIISGLLVAIPASFLGLLAFTGSQAGFLSIGSHRSALGYLEIEGTITNSHPFIRQLKKLEKNPLVKGIIIRVNSPGGAVTPAHEIYTEIRRVRDSSLPVVVSMGTIAASGGYYVACPADVIVANPGTLTGSIGVIMEFPIVKSLMDKIGLGVEVVKSDTHKDIGSPFRKMTRQDRRILQNVVTDVYNQFIDIVSTERNIPRDKVRALADGRIFTGRQALKEGLVDTLGTFEDAKQIAANLAGIKGEPHLIKPHRPFRFRIIQLFETAAEELLGWPRFPRLSYIWY</sequence>
<dbReference type="NCBIfam" id="TIGR00706">
    <property type="entry name" value="SppA_dom"/>
    <property type="match status" value="1"/>
</dbReference>
<evidence type="ECO:0000259" key="5">
    <source>
        <dbReference type="Pfam" id="PF01343"/>
    </source>
</evidence>
<dbReference type="Pfam" id="PF01343">
    <property type="entry name" value="Peptidase_S49"/>
    <property type="match status" value="1"/>
</dbReference>
<keyword evidence="3" id="KW-0378">Hydrolase</keyword>
<dbReference type="CDD" id="cd07023">
    <property type="entry name" value="S49_Sppa_N_C"/>
    <property type="match status" value="1"/>
</dbReference>
<dbReference type="AlphaFoldDB" id="A0A235BZJ1"/>
<dbReference type="PANTHER" id="PTHR42987">
    <property type="entry name" value="PEPTIDASE S49"/>
    <property type="match status" value="1"/>
</dbReference>
<dbReference type="GO" id="GO:0006508">
    <property type="term" value="P:proteolysis"/>
    <property type="evidence" value="ECO:0007669"/>
    <property type="project" value="UniProtKB-KW"/>
</dbReference>
<name>A0A235BZJ1_UNCW3</name>
<evidence type="ECO:0000256" key="3">
    <source>
        <dbReference type="ARBA" id="ARBA00022801"/>
    </source>
</evidence>
<comment type="caution">
    <text evidence="6">The sequence shown here is derived from an EMBL/GenBank/DDBJ whole genome shotgun (WGS) entry which is preliminary data.</text>
</comment>
<dbReference type="PANTHER" id="PTHR42987:SF7">
    <property type="entry name" value="SIGNAL PEPTIDE PEPTIDASE SPPA-RELATED"/>
    <property type="match status" value="1"/>
</dbReference>
<feature type="domain" description="Peptidase S49" evidence="5">
    <location>
        <begin position="101"/>
        <end position="251"/>
    </location>
</feature>
<accession>A0A235BZJ1</accession>
<keyword evidence="2" id="KW-0645">Protease</keyword>
<gene>
    <name evidence="6" type="primary">sppA</name>
    <name evidence="6" type="ORF">CH330_00675</name>
</gene>
<organism evidence="6 7">
    <name type="scientific">candidate division WOR-3 bacterium JGI_Cruoil_03_51_56</name>
    <dbReference type="NCBI Taxonomy" id="1973747"/>
    <lineage>
        <taxon>Bacteria</taxon>
        <taxon>Bacteria division WOR-3</taxon>
    </lineage>
</organism>
<evidence type="ECO:0000256" key="4">
    <source>
        <dbReference type="ARBA" id="ARBA00022825"/>
    </source>
</evidence>
<dbReference type="Gene3D" id="3.90.226.10">
    <property type="entry name" value="2-enoyl-CoA Hydratase, Chain A, domain 1"/>
    <property type="match status" value="2"/>
</dbReference>
<dbReference type="GO" id="GO:0008236">
    <property type="term" value="F:serine-type peptidase activity"/>
    <property type="evidence" value="ECO:0007669"/>
    <property type="project" value="UniProtKB-KW"/>
</dbReference>
<reference evidence="6 7" key="1">
    <citation type="submission" date="2017-07" db="EMBL/GenBank/DDBJ databases">
        <title>Recovery of genomes from metagenomes via a dereplication, aggregation, and scoring strategy.</title>
        <authorList>
            <person name="Sieber C.M."/>
            <person name="Probst A.J."/>
            <person name="Sharrar A."/>
            <person name="Thomas B.C."/>
            <person name="Hess M."/>
            <person name="Tringe S.G."/>
            <person name="Banfield J.F."/>
        </authorList>
    </citation>
    <scope>NUCLEOTIDE SEQUENCE [LARGE SCALE GENOMIC DNA]</scope>
    <source>
        <strain evidence="6">JGI_Cruoil_03_51_56</strain>
    </source>
</reference>
<evidence type="ECO:0000256" key="2">
    <source>
        <dbReference type="ARBA" id="ARBA00022670"/>
    </source>
</evidence>
<dbReference type="InterPro" id="IPR002142">
    <property type="entry name" value="Peptidase_S49"/>
</dbReference>
<protein>
    <submittedName>
        <fullName evidence="6">Signal peptide peptidase SppA</fullName>
    </submittedName>
</protein>
<dbReference type="InterPro" id="IPR047272">
    <property type="entry name" value="S49_SppA_C"/>
</dbReference>
<dbReference type="InterPro" id="IPR004635">
    <property type="entry name" value="Pept_S49_SppA"/>
</dbReference>